<organism evidence="4 5">
    <name type="scientific">Candida theae</name>
    <dbReference type="NCBI Taxonomy" id="1198502"/>
    <lineage>
        <taxon>Eukaryota</taxon>
        <taxon>Fungi</taxon>
        <taxon>Dikarya</taxon>
        <taxon>Ascomycota</taxon>
        <taxon>Saccharomycotina</taxon>
        <taxon>Pichiomycetes</taxon>
        <taxon>Debaryomycetaceae</taxon>
        <taxon>Candida/Lodderomyces clade</taxon>
        <taxon>Candida</taxon>
    </lineage>
</organism>
<dbReference type="InterPro" id="IPR055189">
    <property type="entry name" value="RM44_endonuclase"/>
</dbReference>
<dbReference type="SMART" id="SM00535">
    <property type="entry name" value="RIBOc"/>
    <property type="match status" value="1"/>
</dbReference>
<reference evidence="4 5" key="1">
    <citation type="journal article" date="2022" name="DNA Res.">
        <title>Genome analysis of five recently described species of the CUG-Ser clade uncovers Candida theae as a new hybrid lineage with pathogenic potential in the Candida parapsilosis species complex.</title>
        <authorList>
            <person name="Mixao V."/>
            <person name="Del Olmo V."/>
            <person name="Hegedusova E."/>
            <person name="Saus E."/>
            <person name="Pryszcz L."/>
            <person name="Cillingova A."/>
            <person name="Nosek J."/>
            <person name="Gabaldon T."/>
        </authorList>
    </citation>
    <scope>NUCLEOTIDE SEQUENCE [LARGE SCALE GENOMIC DNA]</scope>
    <source>
        <strain evidence="4 5">CBS 12239</strain>
    </source>
</reference>
<comment type="caution">
    <text evidence="4">The sequence shown here is derived from an EMBL/GenBank/DDBJ whole genome shotgun (WGS) entry which is preliminary data.</text>
</comment>
<dbReference type="EMBL" id="JAIHNG010000044">
    <property type="protein sequence ID" value="KAI5965520.1"/>
    <property type="molecule type" value="Genomic_DNA"/>
</dbReference>
<feature type="compositionally biased region" description="Polar residues" evidence="2">
    <location>
        <begin position="384"/>
        <end position="407"/>
    </location>
</feature>
<evidence type="ECO:0000256" key="1">
    <source>
        <dbReference type="ARBA" id="ARBA00022884"/>
    </source>
</evidence>
<feature type="region of interest" description="Disordered" evidence="2">
    <location>
        <begin position="496"/>
        <end position="529"/>
    </location>
</feature>
<dbReference type="GO" id="GO:0003723">
    <property type="term" value="F:RNA binding"/>
    <property type="evidence" value="ECO:0007669"/>
    <property type="project" value="UniProtKB-KW"/>
</dbReference>
<feature type="compositionally biased region" description="Polar residues" evidence="2">
    <location>
        <begin position="506"/>
        <end position="529"/>
    </location>
</feature>
<dbReference type="InterPro" id="IPR014720">
    <property type="entry name" value="dsRBD_dom"/>
</dbReference>
<dbReference type="GO" id="GO:0006396">
    <property type="term" value="P:RNA processing"/>
    <property type="evidence" value="ECO:0007669"/>
    <property type="project" value="InterPro"/>
</dbReference>
<dbReference type="Pfam" id="PF00035">
    <property type="entry name" value="dsrm"/>
    <property type="match status" value="1"/>
</dbReference>
<dbReference type="SUPFAM" id="SSF54768">
    <property type="entry name" value="dsRNA-binding domain-like"/>
    <property type="match status" value="1"/>
</dbReference>
<proteinExistence type="predicted"/>
<protein>
    <recommendedName>
        <fullName evidence="3">RNase III domain-containing protein</fullName>
    </recommendedName>
</protein>
<dbReference type="InterPro" id="IPR000999">
    <property type="entry name" value="RNase_III_dom"/>
</dbReference>
<accession>A0AAD5G0D5</accession>
<name>A0AAD5G0D5_9ASCO</name>
<dbReference type="Gene3D" id="1.10.1520.10">
    <property type="entry name" value="Ribonuclease III domain"/>
    <property type="match status" value="1"/>
</dbReference>
<evidence type="ECO:0000256" key="2">
    <source>
        <dbReference type="SAM" id="MobiDB-lite"/>
    </source>
</evidence>
<evidence type="ECO:0000313" key="5">
    <source>
        <dbReference type="Proteomes" id="UP001204833"/>
    </source>
</evidence>
<feature type="region of interest" description="Disordered" evidence="2">
    <location>
        <begin position="367"/>
        <end position="463"/>
    </location>
</feature>
<dbReference type="InterPro" id="IPR036389">
    <property type="entry name" value="RNase_III_sf"/>
</dbReference>
<dbReference type="Gene3D" id="3.30.160.20">
    <property type="match status" value="1"/>
</dbReference>
<feature type="compositionally biased region" description="Basic and acidic residues" evidence="2">
    <location>
        <begin position="496"/>
        <end position="505"/>
    </location>
</feature>
<evidence type="ECO:0000259" key="3">
    <source>
        <dbReference type="PROSITE" id="PS50142"/>
    </source>
</evidence>
<keyword evidence="1" id="KW-0694">RNA-binding</keyword>
<dbReference type="SMART" id="SM00358">
    <property type="entry name" value="DSRM"/>
    <property type="match status" value="1"/>
</dbReference>
<gene>
    <name evidence="4" type="ORF">KGF57_000786</name>
</gene>
<dbReference type="AlphaFoldDB" id="A0AAD5G0D5"/>
<dbReference type="PROSITE" id="PS50142">
    <property type="entry name" value="RNASE_3_2"/>
    <property type="match status" value="1"/>
</dbReference>
<dbReference type="RefSeq" id="XP_051610784.1">
    <property type="nucleotide sequence ID" value="XM_051755290.1"/>
</dbReference>
<feature type="compositionally biased region" description="Polar residues" evidence="2">
    <location>
        <begin position="416"/>
        <end position="437"/>
    </location>
</feature>
<keyword evidence="5" id="KW-1185">Reference proteome</keyword>
<dbReference type="GeneID" id="76148845"/>
<evidence type="ECO:0000313" key="4">
    <source>
        <dbReference type="EMBL" id="KAI5965520.1"/>
    </source>
</evidence>
<sequence>MTKTPTYEQYQYLLNLVSSEVPGEASSTVDKVRAQVNTPQARVAVHLKELYEMKKLPLLTALSKISFKSALPDQERKLSAFLDIVPTEEESADNNEAKNLDAPKLSVDHLSYPPSLPVISDKLLLIRVATDKSYRQASDFIESKPEKFANSHNAKLALRGRSTMELILLSILDEKYPNMYEEDLLNIRDRLMSLEVLAKFAFGYNLVDVMKYNLSVDVDDATKMEVCANIFLAYITGLQMDGYESKVIKLWLKTLYQPLISDLATSATPIAKVAFNEFQLLLKSIANVNRYPQSSVKYDILQVKTADAFIAQIIVGDEREVVGAGVSNTSFEDAEDSAVMEIMNDQEKVARIFTIIEQQYIRSRYGGSRVDTTNGSWPMAGEMQTRSQPSQATAAPLCGSTSSASSEPQPPHHSLYATTSGVQGQMPNQMASATTSHDQSRAMTRYGQHSPSPQPAYPHQPQEPIYGQQAAFGTSQGYPRSSPPCAYIPLSERRNDFQKSRHSYDSRNQQVYGQSAHGSSQANAQQDYDQQSYETIPLSHTGIDMRARADLNSILSRLQLKPEYMVTSEGGSFHALCTCEGIALGAGICTTKKKAAQKAAMAALSNRSALMQLGAIPQN</sequence>
<dbReference type="GO" id="GO:0004525">
    <property type="term" value="F:ribonuclease III activity"/>
    <property type="evidence" value="ECO:0007669"/>
    <property type="project" value="InterPro"/>
</dbReference>
<dbReference type="Pfam" id="PF22935">
    <property type="entry name" value="RM44_endonuclase"/>
    <property type="match status" value="1"/>
</dbReference>
<feature type="domain" description="RNase III" evidence="3">
    <location>
        <begin position="149"/>
        <end position="243"/>
    </location>
</feature>
<dbReference type="Proteomes" id="UP001204833">
    <property type="component" value="Unassembled WGS sequence"/>
</dbReference>
<dbReference type="SUPFAM" id="SSF69065">
    <property type="entry name" value="RNase III domain-like"/>
    <property type="match status" value="1"/>
</dbReference>